<feature type="compositionally biased region" description="Polar residues" evidence="6">
    <location>
        <begin position="133"/>
        <end position="149"/>
    </location>
</feature>
<evidence type="ECO:0000256" key="1">
    <source>
        <dbReference type="ARBA" id="ARBA00004211"/>
    </source>
</evidence>
<proteinExistence type="inferred from homology"/>
<reference evidence="8 9" key="1">
    <citation type="journal article" date="2021" name="Nat. Plants">
        <title>The Taxus genome provides insights into paclitaxel biosynthesis.</title>
        <authorList>
            <person name="Xiong X."/>
            <person name="Gou J."/>
            <person name="Liao Q."/>
            <person name="Li Y."/>
            <person name="Zhou Q."/>
            <person name="Bi G."/>
            <person name="Li C."/>
            <person name="Du R."/>
            <person name="Wang X."/>
            <person name="Sun T."/>
            <person name="Guo L."/>
            <person name="Liang H."/>
            <person name="Lu P."/>
            <person name="Wu Y."/>
            <person name="Zhang Z."/>
            <person name="Ro D.K."/>
            <person name="Shang Y."/>
            <person name="Huang S."/>
            <person name="Yan J."/>
        </authorList>
    </citation>
    <scope>NUCLEOTIDE SEQUENCE [LARGE SCALE GENOMIC DNA]</scope>
    <source>
        <strain evidence="8">Ta-2019</strain>
    </source>
</reference>
<dbReference type="InterPro" id="IPR000535">
    <property type="entry name" value="MSP_dom"/>
</dbReference>
<dbReference type="GO" id="GO:0061817">
    <property type="term" value="P:endoplasmic reticulum-plasma membrane tethering"/>
    <property type="evidence" value="ECO:0007669"/>
    <property type="project" value="TreeGrafter"/>
</dbReference>
<dbReference type="PANTHER" id="PTHR10809">
    <property type="entry name" value="VESICLE-ASSOCIATED MEMBRANE PROTEIN-ASSOCIATED PROTEIN"/>
    <property type="match status" value="1"/>
</dbReference>
<keyword evidence="4" id="KW-1133">Transmembrane helix</keyword>
<accession>A0AA38FEX8</accession>
<dbReference type="GO" id="GO:0005789">
    <property type="term" value="C:endoplasmic reticulum membrane"/>
    <property type="evidence" value="ECO:0007669"/>
    <property type="project" value="InterPro"/>
</dbReference>
<dbReference type="InterPro" id="IPR008962">
    <property type="entry name" value="PapD-like_sf"/>
</dbReference>
<protein>
    <recommendedName>
        <fullName evidence="7">MSP domain-containing protein</fullName>
    </recommendedName>
</protein>
<gene>
    <name evidence="8" type="ORF">KI387_031197</name>
</gene>
<feature type="domain" description="MSP" evidence="7">
    <location>
        <begin position="5"/>
        <end position="125"/>
    </location>
</feature>
<organism evidence="8 9">
    <name type="scientific">Taxus chinensis</name>
    <name type="common">Chinese yew</name>
    <name type="synonym">Taxus wallichiana var. chinensis</name>
    <dbReference type="NCBI Taxonomy" id="29808"/>
    <lineage>
        <taxon>Eukaryota</taxon>
        <taxon>Viridiplantae</taxon>
        <taxon>Streptophyta</taxon>
        <taxon>Embryophyta</taxon>
        <taxon>Tracheophyta</taxon>
        <taxon>Spermatophyta</taxon>
        <taxon>Pinopsida</taxon>
        <taxon>Pinidae</taxon>
        <taxon>Conifers II</taxon>
        <taxon>Cupressales</taxon>
        <taxon>Taxaceae</taxon>
        <taxon>Taxus</taxon>
    </lineage>
</organism>
<comment type="similarity">
    <text evidence="2">Belongs to the VAMP-associated protein (VAP) (TC 9.B.17) family.</text>
</comment>
<keyword evidence="3" id="KW-0812">Transmembrane</keyword>
<evidence type="ECO:0000256" key="5">
    <source>
        <dbReference type="ARBA" id="ARBA00023136"/>
    </source>
</evidence>
<comment type="subcellular location">
    <subcellularLocation>
        <location evidence="1">Membrane</location>
        <topology evidence="1">Single-pass type IV membrane protein</topology>
    </subcellularLocation>
</comment>
<feature type="non-terminal residue" evidence="8">
    <location>
        <position position="204"/>
    </location>
</feature>
<dbReference type="GO" id="GO:0090158">
    <property type="term" value="P:endoplasmic reticulum membrane organization"/>
    <property type="evidence" value="ECO:0007669"/>
    <property type="project" value="TreeGrafter"/>
</dbReference>
<evidence type="ECO:0000256" key="3">
    <source>
        <dbReference type="ARBA" id="ARBA00022692"/>
    </source>
</evidence>
<evidence type="ECO:0000313" key="9">
    <source>
        <dbReference type="Proteomes" id="UP000824469"/>
    </source>
</evidence>
<dbReference type="AlphaFoldDB" id="A0AA38FEX8"/>
<dbReference type="PANTHER" id="PTHR10809:SF6">
    <property type="entry name" value="AT11025P-RELATED"/>
    <property type="match status" value="1"/>
</dbReference>
<evidence type="ECO:0000256" key="6">
    <source>
        <dbReference type="SAM" id="MobiDB-lite"/>
    </source>
</evidence>
<feature type="region of interest" description="Disordered" evidence="6">
    <location>
        <begin position="127"/>
        <end position="176"/>
    </location>
</feature>
<dbReference type="PROSITE" id="PS50202">
    <property type="entry name" value="MSP"/>
    <property type="match status" value="1"/>
</dbReference>
<keyword evidence="5" id="KW-0472">Membrane</keyword>
<dbReference type="OMA" id="CMEDSKE"/>
<dbReference type="FunFam" id="2.60.40.10:FF:000813">
    <property type="entry name" value="Vesicle-associated protein 1-1"/>
    <property type="match status" value="1"/>
</dbReference>
<evidence type="ECO:0000256" key="2">
    <source>
        <dbReference type="ARBA" id="ARBA00008932"/>
    </source>
</evidence>
<dbReference type="InterPro" id="IPR016763">
    <property type="entry name" value="VAP"/>
</dbReference>
<name>A0AA38FEX8_TAXCH</name>
<dbReference type="Pfam" id="PF00635">
    <property type="entry name" value="Motile_Sperm"/>
    <property type="match status" value="1"/>
</dbReference>
<dbReference type="GO" id="GO:0005886">
    <property type="term" value="C:plasma membrane"/>
    <property type="evidence" value="ECO:0007669"/>
    <property type="project" value="TreeGrafter"/>
</dbReference>
<dbReference type="InterPro" id="IPR013783">
    <property type="entry name" value="Ig-like_fold"/>
</dbReference>
<evidence type="ECO:0000259" key="7">
    <source>
        <dbReference type="PROSITE" id="PS50202"/>
    </source>
</evidence>
<keyword evidence="9" id="KW-1185">Reference proteome</keyword>
<comment type="caution">
    <text evidence="8">The sequence shown here is derived from an EMBL/GenBank/DDBJ whole genome shotgun (WGS) entry which is preliminary data.</text>
</comment>
<evidence type="ECO:0000256" key="4">
    <source>
        <dbReference type="ARBA" id="ARBA00022989"/>
    </source>
</evidence>
<dbReference type="SUPFAM" id="SSF49354">
    <property type="entry name" value="PapD-like"/>
    <property type="match status" value="1"/>
</dbReference>
<dbReference type="PIRSF" id="PIRSF019693">
    <property type="entry name" value="VAMP-associated"/>
    <property type="match status" value="1"/>
</dbReference>
<evidence type="ECO:0000313" key="8">
    <source>
        <dbReference type="EMBL" id="KAH9299515.1"/>
    </source>
</evidence>
<dbReference type="Gene3D" id="2.60.40.10">
    <property type="entry name" value="Immunoglobulins"/>
    <property type="match status" value="1"/>
</dbReference>
<dbReference type="EMBL" id="JAHRHJ020000010">
    <property type="protein sequence ID" value="KAH9299515.1"/>
    <property type="molecule type" value="Genomic_DNA"/>
</dbReference>
<dbReference type="Proteomes" id="UP000824469">
    <property type="component" value="Unassembled WGS sequence"/>
</dbReference>
<sequence>MGNELLSVRPGEIKFVFERNKQSSCELQLLNNTENYVAFKVKTTSPKKYFVRPNTGVILPQTSFDITLTMQAQNEAPPHLQCKDKFLLLSVVVSSSTEQKDITPDVFNKETGKKVEECKLRVLYVSPNHPKSEGSSPGALSSDNENQDGPSHDKDHAPIGSSEVAQDDFDGIKASLKQTEETLSKLTLERDGSIHQCQRLHQEL</sequence>